<dbReference type="EC" id="2.5.1.18" evidence="1"/>
<dbReference type="SUPFAM" id="SSF52833">
    <property type="entry name" value="Thioredoxin-like"/>
    <property type="match status" value="1"/>
</dbReference>
<evidence type="ECO:0000256" key="1">
    <source>
        <dbReference type="ARBA" id="ARBA00012452"/>
    </source>
</evidence>
<dbReference type="InterPro" id="IPR010987">
    <property type="entry name" value="Glutathione-S-Trfase_C-like"/>
</dbReference>
<dbReference type="InterPro" id="IPR040079">
    <property type="entry name" value="Glutathione_S-Trfase"/>
</dbReference>
<dbReference type="STRING" id="1884261.A0A5C3Q263"/>
<evidence type="ECO:0000259" key="5">
    <source>
        <dbReference type="PROSITE" id="PS50404"/>
    </source>
</evidence>
<feature type="domain" description="GST N-terminal" evidence="5">
    <location>
        <begin position="1"/>
        <end position="82"/>
    </location>
</feature>
<name>A0A5C3Q263_9AGAR</name>
<evidence type="ECO:0000256" key="4">
    <source>
        <dbReference type="RuleBase" id="RU003494"/>
    </source>
</evidence>
<protein>
    <recommendedName>
        <fullName evidence="1">glutathione transferase</fullName>
        <ecNumber evidence="1">2.5.1.18</ecNumber>
    </recommendedName>
</protein>
<dbReference type="PROSITE" id="PS50404">
    <property type="entry name" value="GST_NTER"/>
    <property type="match status" value="1"/>
</dbReference>
<dbReference type="Pfam" id="PF02798">
    <property type="entry name" value="GST_N"/>
    <property type="match status" value="1"/>
</dbReference>
<dbReference type="PANTHER" id="PTHR43900">
    <property type="entry name" value="GLUTATHIONE S-TRANSFERASE RHO"/>
    <property type="match status" value="1"/>
</dbReference>
<feature type="domain" description="GST C-terminal" evidence="6">
    <location>
        <begin position="92"/>
        <end position="221"/>
    </location>
</feature>
<comment type="catalytic activity">
    <reaction evidence="3">
        <text>RX + glutathione = an S-substituted glutathione + a halide anion + H(+)</text>
        <dbReference type="Rhea" id="RHEA:16437"/>
        <dbReference type="ChEBI" id="CHEBI:15378"/>
        <dbReference type="ChEBI" id="CHEBI:16042"/>
        <dbReference type="ChEBI" id="CHEBI:17792"/>
        <dbReference type="ChEBI" id="CHEBI:57925"/>
        <dbReference type="ChEBI" id="CHEBI:90779"/>
        <dbReference type="EC" id="2.5.1.18"/>
    </reaction>
</comment>
<evidence type="ECO:0000256" key="2">
    <source>
        <dbReference type="ARBA" id="ARBA00022679"/>
    </source>
</evidence>
<dbReference type="PANTHER" id="PTHR43900:SF3">
    <property type="entry name" value="GLUTATHIONE S-TRANSFERASE RHO"/>
    <property type="match status" value="1"/>
</dbReference>
<dbReference type="Gene3D" id="3.40.30.10">
    <property type="entry name" value="Glutaredoxin"/>
    <property type="match status" value="1"/>
</dbReference>
<dbReference type="OrthoDB" id="249703at2759"/>
<dbReference type="InterPro" id="IPR036249">
    <property type="entry name" value="Thioredoxin-like_sf"/>
</dbReference>
<evidence type="ECO:0000259" key="6">
    <source>
        <dbReference type="PROSITE" id="PS50405"/>
    </source>
</evidence>
<dbReference type="AlphaFoldDB" id="A0A5C3Q263"/>
<dbReference type="GO" id="GO:0006749">
    <property type="term" value="P:glutathione metabolic process"/>
    <property type="evidence" value="ECO:0007669"/>
    <property type="project" value="TreeGrafter"/>
</dbReference>
<reference evidence="7 8" key="1">
    <citation type="journal article" date="2019" name="Nat. Ecol. Evol.">
        <title>Megaphylogeny resolves global patterns of mushroom evolution.</title>
        <authorList>
            <person name="Varga T."/>
            <person name="Krizsan K."/>
            <person name="Foldi C."/>
            <person name="Dima B."/>
            <person name="Sanchez-Garcia M."/>
            <person name="Sanchez-Ramirez S."/>
            <person name="Szollosi G.J."/>
            <person name="Szarkandi J.G."/>
            <person name="Papp V."/>
            <person name="Albert L."/>
            <person name="Andreopoulos W."/>
            <person name="Angelini C."/>
            <person name="Antonin V."/>
            <person name="Barry K.W."/>
            <person name="Bougher N.L."/>
            <person name="Buchanan P."/>
            <person name="Buyck B."/>
            <person name="Bense V."/>
            <person name="Catcheside P."/>
            <person name="Chovatia M."/>
            <person name="Cooper J."/>
            <person name="Damon W."/>
            <person name="Desjardin D."/>
            <person name="Finy P."/>
            <person name="Geml J."/>
            <person name="Haridas S."/>
            <person name="Hughes K."/>
            <person name="Justo A."/>
            <person name="Karasinski D."/>
            <person name="Kautmanova I."/>
            <person name="Kiss B."/>
            <person name="Kocsube S."/>
            <person name="Kotiranta H."/>
            <person name="LaButti K.M."/>
            <person name="Lechner B.E."/>
            <person name="Liimatainen K."/>
            <person name="Lipzen A."/>
            <person name="Lukacs Z."/>
            <person name="Mihaltcheva S."/>
            <person name="Morgado L.N."/>
            <person name="Niskanen T."/>
            <person name="Noordeloos M.E."/>
            <person name="Ohm R.A."/>
            <person name="Ortiz-Santana B."/>
            <person name="Ovrebo C."/>
            <person name="Racz N."/>
            <person name="Riley R."/>
            <person name="Savchenko A."/>
            <person name="Shiryaev A."/>
            <person name="Soop K."/>
            <person name="Spirin V."/>
            <person name="Szebenyi C."/>
            <person name="Tomsovsky M."/>
            <person name="Tulloss R.E."/>
            <person name="Uehling J."/>
            <person name="Grigoriev I.V."/>
            <person name="Vagvolgyi C."/>
            <person name="Papp T."/>
            <person name="Martin F.M."/>
            <person name="Miettinen O."/>
            <person name="Hibbett D.S."/>
            <person name="Nagy L.G."/>
        </authorList>
    </citation>
    <scope>NUCLEOTIDE SEQUENCE [LARGE SCALE GENOMIC DNA]</scope>
    <source>
        <strain evidence="7 8">CBS 309.79</strain>
    </source>
</reference>
<dbReference type="Gene3D" id="1.20.1050.10">
    <property type="match status" value="1"/>
</dbReference>
<comment type="similarity">
    <text evidence="4">Belongs to the GST superfamily.</text>
</comment>
<dbReference type="Proteomes" id="UP000305067">
    <property type="component" value="Unassembled WGS sequence"/>
</dbReference>
<dbReference type="SFLD" id="SFLDG00358">
    <property type="entry name" value="Main_(cytGST)"/>
    <property type="match status" value="1"/>
</dbReference>
<dbReference type="SFLD" id="SFLDS00019">
    <property type="entry name" value="Glutathione_Transferase_(cytos"/>
    <property type="match status" value="1"/>
</dbReference>
<dbReference type="GO" id="GO:0004364">
    <property type="term" value="F:glutathione transferase activity"/>
    <property type="evidence" value="ECO:0007669"/>
    <property type="project" value="UniProtKB-EC"/>
</dbReference>
<proteinExistence type="inferred from homology"/>
<accession>A0A5C3Q263</accession>
<dbReference type="GO" id="GO:0005737">
    <property type="term" value="C:cytoplasm"/>
    <property type="evidence" value="ECO:0007669"/>
    <property type="project" value="TreeGrafter"/>
</dbReference>
<evidence type="ECO:0000313" key="8">
    <source>
        <dbReference type="Proteomes" id="UP000305067"/>
    </source>
</evidence>
<evidence type="ECO:0000313" key="7">
    <source>
        <dbReference type="EMBL" id="TFK95911.1"/>
    </source>
</evidence>
<keyword evidence="2 7" id="KW-0808">Transferase</keyword>
<dbReference type="EMBL" id="ML178871">
    <property type="protein sequence ID" value="TFK95911.1"/>
    <property type="molecule type" value="Genomic_DNA"/>
</dbReference>
<dbReference type="InterPro" id="IPR004046">
    <property type="entry name" value="GST_C"/>
</dbReference>
<dbReference type="InterPro" id="IPR036282">
    <property type="entry name" value="Glutathione-S-Trfase_C_sf"/>
</dbReference>
<dbReference type="FunFam" id="3.40.30.10:FF:000016">
    <property type="entry name" value="Glutathione S-transferase F2"/>
    <property type="match status" value="1"/>
</dbReference>
<gene>
    <name evidence="7" type="ORF">BDV98DRAFT_577011</name>
</gene>
<dbReference type="CDD" id="cd03053">
    <property type="entry name" value="GST_N_Phi"/>
    <property type="match status" value="1"/>
</dbReference>
<keyword evidence="8" id="KW-1185">Reference proteome</keyword>
<dbReference type="SUPFAM" id="SSF47616">
    <property type="entry name" value="GST C-terminal domain-like"/>
    <property type="match status" value="1"/>
</dbReference>
<organism evidence="7 8">
    <name type="scientific">Pterulicium gracile</name>
    <dbReference type="NCBI Taxonomy" id="1884261"/>
    <lineage>
        <taxon>Eukaryota</taxon>
        <taxon>Fungi</taxon>
        <taxon>Dikarya</taxon>
        <taxon>Basidiomycota</taxon>
        <taxon>Agaricomycotina</taxon>
        <taxon>Agaricomycetes</taxon>
        <taxon>Agaricomycetidae</taxon>
        <taxon>Agaricales</taxon>
        <taxon>Pleurotineae</taxon>
        <taxon>Pterulaceae</taxon>
        <taxon>Pterulicium</taxon>
    </lineage>
</organism>
<dbReference type="GO" id="GO:0043295">
    <property type="term" value="F:glutathione binding"/>
    <property type="evidence" value="ECO:0007669"/>
    <property type="project" value="TreeGrafter"/>
</dbReference>
<dbReference type="PROSITE" id="PS50405">
    <property type="entry name" value="GST_CTER"/>
    <property type="match status" value="1"/>
</dbReference>
<dbReference type="Pfam" id="PF00043">
    <property type="entry name" value="GST_C"/>
    <property type="match status" value="1"/>
</dbReference>
<evidence type="ECO:0000256" key="3">
    <source>
        <dbReference type="ARBA" id="ARBA00047960"/>
    </source>
</evidence>
<dbReference type="SFLD" id="SFLDG01154">
    <property type="entry name" value="Main.5:_Phi-like"/>
    <property type="match status" value="1"/>
</dbReference>
<dbReference type="InterPro" id="IPR004045">
    <property type="entry name" value="Glutathione_S-Trfase_N"/>
</dbReference>
<sequence length="221" mass="24520">MVLTLYGFPFSTCTKRVAVVLHEKKVPFKYVNIDLATGEHKKPEVLEKQPFGQVPYIEDDGFVLYESRAIARYIATKYAGQGTAGLVPPPTDIQASAKLDQALSIEVANYDVYAAKAIYEGVIKKKFYGAADEAAAKAAIDSLSPKLDVYEKILLKQKYLAGDELTIVDLFHLPTGTLLPFLGLDTLDNAAMPNVARWWTELQERQAWLAIKDDIASVETY</sequence>